<comment type="caution">
    <text evidence="2">The sequence shown here is derived from an EMBL/GenBank/DDBJ whole genome shotgun (WGS) entry which is preliminary data.</text>
</comment>
<feature type="compositionally biased region" description="Basic and acidic residues" evidence="1">
    <location>
        <begin position="1"/>
        <end position="15"/>
    </location>
</feature>
<gene>
    <name evidence="2" type="ORF">OS493_020213</name>
</gene>
<organism evidence="2 3">
    <name type="scientific">Desmophyllum pertusum</name>
    <dbReference type="NCBI Taxonomy" id="174260"/>
    <lineage>
        <taxon>Eukaryota</taxon>
        <taxon>Metazoa</taxon>
        <taxon>Cnidaria</taxon>
        <taxon>Anthozoa</taxon>
        <taxon>Hexacorallia</taxon>
        <taxon>Scleractinia</taxon>
        <taxon>Caryophylliina</taxon>
        <taxon>Caryophylliidae</taxon>
        <taxon>Desmophyllum</taxon>
    </lineage>
</organism>
<dbReference type="EMBL" id="MU825885">
    <property type="protein sequence ID" value="KAJ7384635.1"/>
    <property type="molecule type" value="Genomic_DNA"/>
</dbReference>
<evidence type="ECO:0000313" key="3">
    <source>
        <dbReference type="Proteomes" id="UP001163046"/>
    </source>
</evidence>
<evidence type="ECO:0000313" key="2">
    <source>
        <dbReference type="EMBL" id="KAJ7384635.1"/>
    </source>
</evidence>
<evidence type="ECO:0000256" key="1">
    <source>
        <dbReference type="SAM" id="MobiDB-lite"/>
    </source>
</evidence>
<reference evidence="2" key="1">
    <citation type="submission" date="2023-01" db="EMBL/GenBank/DDBJ databases">
        <title>Genome assembly of the deep-sea coral Lophelia pertusa.</title>
        <authorList>
            <person name="Herrera S."/>
            <person name="Cordes E."/>
        </authorList>
    </citation>
    <scope>NUCLEOTIDE SEQUENCE</scope>
    <source>
        <strain evidence="2">USNM1676648</strain>
        <tissue evidence="2">Polyp</tissue>
    </source>
</reference>
<protein>
    <submittedName>
        <fullName evidence="2">Uncharacterized protein</fullName>
    </submittedName>
</protein>
<sequence>IKVLRKTQERQHVEEEPTADVNSKDSEDQAPSAETVESKGSPGFFSQVFSELTAPFNEVDEQEFCQRTATLKIHL</sequence>
<feature type="non-terminal residue" evidence="2">
    <location>
        <position position="1"/>
    </location>
</feature>
<name>A0A9W9ZNI6_9CNID</name>
<dbReference type="AlphaFoldDB" id="A0A9W9ZNI6"/>
<dbReference type="Proteomes" id="UP001163046">
    <property type="component" value="Unassembled WGS sequence"/>
</dbReference>
<keyword evidence="3" id="KW-1185">Reference proteome</keyword>
<proteinExistence type="predicted"/>
<feature type="region of interest" description="Disordered" evidence="1">
    <location>
        <begin position="1"/>
        <end position="42"/>
    </location>
</feature>
<accession>A0A9W9ZNI6</accession>